<gene>
    <name evidence="4" type="ORF">LCGC14_3045590</name>
</gene>
<reference evidence="4" key="1">
    <citation type="journal article" date="2015" name="Nature">
        <title>Complex archaea that bridge the gap between prokaryotes and eukaryotes.</title>
        <authorList>
            <person name="Spang A."/>
            <person name="Saw J.H."/>
            <person name="Jorgensen S.L."/>
            <person name="Zaremba-Niedzwiedzka K."/>
            <person name="Martijn J."/>
            <person name="Lind A.E."/>
            <person name="van Eijk R."/>
            <person name="Schleper C."/>
            <person name="Guy L."/>
            <person name="Ettema T.J."/>
        </authorList>
    </citation>
    <scope>NUCLEOTIDE SEQUENCE</scope>
</reference>
<dbReference type="PANTHER" id="PTHR34580">
    <property type="match status" value="1"/>
</dbReference>
<accession>A0A0F8WNN8</accession>
<dbReference type="AlphaFoldDB" id="A0A0F8WNN8"/>
<organism evidence="4">
    <name type="scientific">marine sediment metagenome</name>
    <dbReference type="NCBI Taxonomy" id="412755"/>
    <lineage>
        <taxon>unclassified sequences</taxon>
        <taxon>metagenomes</taxon>
        <taxon>ecological metagenomes</taxon>
    </lineage>
</organism>
<dbReference type="GO" id="GO:0003700">
    <property type="term" value="F:DNA-binding transcription factor activity"/>
    <property type="evidence" value="ECO:0007669"/>
    <property type="project" value="InterPro"/>
</dbReference>
<dbReference type="Gene3D" id="1.10.10.10">
    <property type="entry name" value="Winged helix-like DNA-binding domain superfamily/Winged helix DNA-binding domain"/>
    <property type="match status" value="1"/>
</dbReference>
<dbReference type="PANTHER" id="PTHR34580:SF1">
    <property type="entry name" value="PROTEIN PAFC"/>
    <property type="match status" value="1"/>
</dbReference>
<dbReference type="InterPro" id="IPR026881">
    <property type="entry name" value="WYL_dom"/>
</dbReference>
<dbReference type="InterPro" id="IPR036390">
    <property type="entry name" value="WH_DNA-bd_sf"/>
</dbReference>
<evidence type="ECO:0000313" key="4">
    <source>
        <dbReference type="EMBL" id="KKK58323.1"/>
    </source>
</evidence>
<name>A0A0F8WNN8_9ZZZZ</name>
<dbReference type="InterPro" id="IPR013196">
    <property type="entry name" value="HTH_11"/>
</dbReference>
<evidence type="ECO:0000256" key="1">
    <source>
        <dbReference type="ARBA" id="ARBA00023015"/>
    </source>
</evidence>
<protein>
    <recommendedName>
        <fullName evidence="3">HTH deoR-type domain-containing protein</fullName>
    </recommendedName>
</protein>
<dbReference type="Pfam" id="PF08279">
    <property type="entry name" value="HTH_11"/>
    <property type="match status" value="1"/>
</dbReference>
<proteinExistence type="predicted"/>
<dbReference type="PROSITE" id="PS51000">
    <property type="entry name" value="HTH_DEOR_2"/>
    <property type="match status" value="1"/>
</dbReference>
<feature type="domain" description="HTH deoR-type" evidence="3">
    <location>
        <begin position="5"/>
        <end position="63"/>
    </location>
</feature>
<sequence>MKLSRISRVVRLLTLLQSEHSYSPDELAKHIGVSRRTVFRDLKELEAVGVPFKFNSDTGGYTIDPEYFLPSIDLNLQEALSLLMLVHKASGHLPLPFKNSALLGGLKIENNLPDEIRRYCNATLANISIRADSHAPMDLLDNIFARLQKAVRKRVLVKMVYNSVFDGKEIAIRLSPYHIMYNNRAWYVIGHSSLHKEVRTFKLNRIKELTVLAHAGIRSGRAGFDVHDYLGMAWSMIPEGRMYNVKLRFLPKVANNVTEVRWHSTQKVTHNTDGSATVEFRVDGLG</sequence>
<dbReference type="Pfam" id="PF13280">
    <property type="entry name" value="WYL"/>
    <property type="match status" value="1"/>
</dbReference>
<comment type="caution">
    <text evidence="4">The sequence shown here is derived from an EMBL/GenBank/DDBJ whole genome shotgun (WGS) entry which is preliminary data.</text>
</comment>
<dbReference type="InterPro" id="IPR051534">
    <property type="entry name" value="CBASS_pafABC_assoc_protein"/>
</dbReference>
<keyword evidence="2" id="KW-0804">Transcription</keyword>
<dbReference type="PROSITE" id="PS52050">
    <property type="entry name" value="WYL"/>
    <property type="match status" value="1"/>
</dbReference>
<evidence type="ECO:0000256" key="2">
    <source>
        <dbReference type="ARBA" id="ARBA00023163"/>
    </source>
</evidence>
<feature type="non-terminal residue" evidence="4">
    <location>
        <position position="286"/>
    </location>
</feature>
<dbReference type="SUPFAM" id="SSF46785">
    <property type="entry name" value="Winged helix' DNA-binding domain"/>
    <property type="match status" value="1"/>
</dbReference>
<dbReference type="InterPro" id="IPR001034">
    <property type="entry name" value="DeoR_HTH"/>
</dbReference>
<dbReference type="InterPro" id="IPR036388">
    <property type="entry name" value="WH-like_DNA-bd_sf"/>
</dbReference>
<evidence type="ECO:0000259" key="3">
    <source>
        <dbReference type="PROSITE" id="PS51000"/>
    </source>
</evidence>
<keyword evidence="1" id="KW-0805">Transcription regulation</keyword>
<dbReference type="EMBL" id="LAZR01064041">
    <property type="protein sequence ID" value="KKK58323.1"/>
    <property type="molecule type" value="Genomic_DNA"/>
</dbReference>